<feature type="domain" description="Phage terminase large subunit C-terminal" evidence="2">
    <location>
        <begin position="277"/>
        <end position="418"/>
    </location>
</feature>
<dbReference type="PIR" id="AB1591">
    <property type="entry name" value="AB1591"/>
</dbReference>
<evidence type="ECO:0000259" key="1">
    <source>
        <dbReference type="Pfam" id="PF04466"/>
    </source>
</evidence>
<sequence length="444" mass="51695">MVEANVVDLVVNPHFEEYVFDWTQKTFLAVGAYGSSKSYATAEKIIIKLFEEKRKCLVVRDVHESHKDSTFALLTEILEEMGVVGRGKRKVVITQSPMKIKFPNGSSIIFKGLDKPSKLKSIANISIIWVEECSEISYAAYKELLGRLRHPFLKTHIILTSNPVSIDNWVYLHFFEDFINKRFILSDSLLYEKRIIKKNNTYYHHSVAEDNYFLTQDYIDDLEDMKNYDPDLYRVARQGRFGVLGTKVLPQLEEKDHDWMIEAINNIKNPINRNGMDFGFVESMNALLSMTIDPDKKDLYIHFEYYANGNTDDVTAQDIKEFKETKEVIFADSAEPKTIKYFSDNGFVMYAAHKFPGSRLQNTKKVKRFRHIYVSSNCSNTINELKHLTFAKDKLGKTIEDEFNIDPHTFSAIWYGLDGYEVADIKDKTDRSRRARRERRKRGK</sequence>
<dbReference type="RefSeq" id="WP_010990880.1">
    <property type="nucleotide sequence ID" value="NC_003212.1"/>
</dbReference>
<dbReference type="eggNOG" id="COG1783">
    <property type="taxonomic scope" value="Bacteria"/>
</dbReference>
<feature type="domain" description="Phage terminase large subunit N-terminal" evidence="1">
    <location>
        <begin position="24"/>
        <end position="240"/>
    </location>
</feature>
<evidence type="ECO:0000313" key="4">
    <source>
        <dbReference type="Proteomes" id="UP000002513"/>
    </source>
</evidence>
<dbReference type="Pfam" id="PF17288">
    <property type="entry name" value="Terminase_3C"/>
    <property type="match status" value="1"/>
</dbReference>
<dbReference type="InterPro" id="IPR035413">
    <property type="entry name" value="Terminase_L_C"/>
</dbReference>
<dbReference type="HOGENOM" id="CLU_035697_3_0_9"/>
<dbReference type="InterPro" id="IPR006437">
    <property type="entry name" value="Phage_terminase_lsu"/>
</dbReference>
<dbReference type="InterPro" id="IPR027417">
    <property type="entry name" value="P-loop_NTPase"/>
</dbReference>
<accession>Q92CC2</accession>
<dbReference type="InterPro" id="IPR052380">
    <property type="entry name" value="Viral_DNA_packaging_terminase"/>
</dbReference>
<dbReference type="AlphaFoldDB" id="Q92CC2"/>
<dbReference type="PANTHER" id="PTHR39184:SF1">
    <property type="entry name" value="PBSX PHAGE TERMINASE LARGE SUBUNIT"/>
    <property type="match status" value="1"/>
</dbReference>
<gene>
    <name evidence="3" type="ordered locus">lin1267</name>
</gene>
<reference evidence="3 4" key="1">
    <citation type="journal article" date="2001" name="Science">
        <title>Comparative genomics of Listeria species.</title>
        <authorList>
            <person name="Glaser P."/>
            <person name="Frangeul L."/>
            <person name="Buchrieser C."/>
            <person name="Rusniok C."/>
            <person name="Amend A."/>
            <person name="Baquero F."/>
            <person name="Berche P."/>
            <person name="Bloecker H."/>
            <person name="Brandt P."/>
            <person name="Chakraborty T."/>
            <person name="Charbit A."/>
            <person name="Chetouani F."/>
            <person name="Couve E."/>
            <person name="de Daruvar A."/>
            <person name="Dehoux P."/>
            <person name="Domann E."/>
            <person name="Dominguez-Bernal G."/>
            <person name="Duchaud E."/>
            <person name="Durant L."/>
            <person name="Dussurget O."/>
            <person name="Entian K.-D."/>
            <person name="Fsihi H."/>
            <person name="Garcia-del Portillo F."/>
            <person name="Garrido P."/>
            <person name="Gautier L."/>
            <person name="Goebel W."/>
            <person name="Gomez-Lopez N."/>
            <person name="Hain T."/>
            <person name="Hauf J."/>
            <person name="Jackson D."/>
            <person name="Jones L.-M."/>
            <person name="Kaerst U."/>
            <person name="Kreft J."/>
            <person name="Kuhn M."/>
            <person name="Kunst F."/>
            <person name="Kurapkat G."/>
            <person name="Madueno E."/>
            <person name="Maitournam A."/>
            <person name="Mata Vicente J."/>
            <person name="Ng E."/>
            <person name="Nedjari H."/>
            <person name="Nordsiek G."/>
            <person name="Novella S."/>
            <person name="de Pablos B."/>
            <person name="Perez-Diaz J.-C."/>
            <person name="Purcell R."/>
            <person name="Remmel B."/>
            <person name="Rose M."/>
            <person name="Schlueter T."/>
            <person name="Simoes N."/>
            <person name="Tierrez A."/>
            <person name="Vazquez-Boland J.-A."/>
            <person name="Voss H."/>
            <person name="Wehland J."/>
            <person name="Cossart P."/>
        </authorList>
    </citation>
    <scope>NUCLEOTIDE SEQUENCE [LARGE SCALE GENOMIC DNA]</scope>
    <source>
        <strain evidence="4">ATCC BAA-680 / CLIP 11262</strain>
    </source>
</reference>
<dbReference type="STRING" id="272626.gene:17565598"/>
<dbReference type="KEGG" id="lin:lin1267"/>
<evidence type="ECO:0000313" key="3">
    <source>
        <dbReference type="EMBL" id="CAC96498.1"/>
    </source>
</evidence>
<dbReference type="Proteomes" id="UP000002513">
    <property type="component" value="Chromosome"/>
</dbReference>
<dbReference type="EMBL" id="AL596168">
    <property type="protein sequence ID" value="CAC96498.1"/>
    <property type="molecule type" value="Genomic_DNA"/>
</dbReference>
<dbReference type="InterPro" id="IPR035412">
    <property type="entry name" value="Terminase_L_N"/>
</dbReference>
<dbReference type="PANTHER" id="PTHR39184">
    <property type="match status" value="1"/>
</dbReference>
<name>Q92CC2_LISIN</name>
<dbReference type="NCBIfam" id="TIGR01547">
    <property type="entry name" value="phage_term_2"/>
    <property type="match status" value="1"/>
</dbReference>
<dbReference type="Gene3D" id="3.40.50.300">
    <property type="entry name" value="P-loop containing nucleotide triphosphate hydrolases"/>
    <property type="match status" value="1"/>
</dbReference>
<protein>
    <submittedName>
        <fullName evidence="3">Lin1267 protein</fullName>
    </submittedName>
</protein>
<proteinExistence type="predicted"/>
<dbReference type="Pfam" id="PF04466">
    <property type="entry name" value="Terminase_3"/>
    <property type="match status" value="1"/>
</dbReference>
<dbReference type="Gene3D" id="3.30.420.280">
    <property type="match status" value="1"/>
</dbReference>
<dbReference type="OrthoDB" id="9768556at2"/>
<evidence type="ECO:0000259" key="2">
    <source>
        <dbReference type="Pfam" id="PF17288"/>
    </source>
</evidence>
<organism evidence="3 4">
    <name type="scientific">Listeria innocua serovar 6a (strain ATCC BAA-680 / CLIP 11262)</name>
    <dbReference type="NCBI Taxonomy" id="272626"/>
    <lineage>
        <taxon>Bacteria</taxon>
        <taxon>Bacillati</taxon>
        <taxon>Bacillota</taxon>
        <taxon>Bacilli</taxon>
        <taxon>Bacillales</taxon>
        <taxon>Listeriaceae</taxon>
        <taxon>Listeria</taxon>
    </lineage>
</organism>